<dbReference type="InterPro" id="IPR018490">
    <property type="entry name" value="cNMP-bd_dom_sf"/>
</dbReference>
<name>A0A1X7ABF9_9RHOB</name>
<feature type="transmembrane region" description="Helical" evidence="5">
    <location>
        <begin position="173"/>
        <end position="197"/>
    </location>
</feature>
<dbReference type="CDD" id="cd07042">
    <property type="entry name" value="STAS_SulP_like_sulfate_transporter"/>
    <property type="match status" value="1"/>
</dbReference>
<keyword evidence="4 5" id="KW-0472">Membrane</keyword>
<proteinExistence type="predicted"/>
<dbReference type="PANTHER" id="PTHR43310:SF1">
    <property type="entry name" value="SULFATE TRANSPORTER YBAR-RELATED"/>
    <property type="match status" value="1"/>
</dbReference>
<evidence type="ECO:0000256" key="4">
    <source>
        <dbReference type="ARBA" id="ARBA00023136"/>
    </source>
</evidence>
<feature type="transmembrane region" description="Helical" evidence="5">
    <location>
        <begin position="106"/>
        <end position="128"/>
    </location>
</feature>
<feature type="transmembrane region" description="Helical" evidence="5">
    <location>
        <begin position="44"/>
        <end position="63"/>
    </location>
</feature>
<dbReference type="GO" id="GO:0003677">
    <property type="term" value="F:DNA binding"/>
    <property type="evidence" value="ECO:0007669"/>
    <property type="project" value="UniProtKB-KW"/>
</dbReference>
<sequence>MSAFTDAKSASPRLKQAAIGVVIGFDNLGHAVALAALVFAGEMIAGATIGMIIFLVAAILGTLSLNTRRSFAAPMFSNVQNVPIAVLIPVIFLIHTMDLNDSEKILNVLLLLGLTAIMTGIAMIAISAFDLGRMIRLMPFAVTTGYLAASGTLLIRSSFYVVCEGQNCSLLTIFSNAGSTGLIPVLTIFFAMLLWCAARLSKHFGTVSCVALSIALFYLVLFVLDVDATEARSAGLLPENLSAARDVPDFAASFSALKFDIILENWPIVTAAILLGIFGAMLNVAGAEIAVGRDVDTRQETFRAGAVNLLTGCFGSSVSYVSPGNTAIASMIGAKGRYAPFAACIVMGGGALFANEIYTSVPRFVSAGLLMFLGISIVNKWLLSEWRRQRFSDWLLSFAIVAVALTLKMPTAIVLGIVTASLIFAVNYGRLSVIRNSANLGRVRSTVDRGPLQTDFLDQHGHEIAVVSLQGFLFFGSVMQLSAHIRNLLKQTQPVNTVVLDFRGVSRIDGAAIVALHKLELLASERFAQVILCELNPHVLQEIERRSVLEGSRTFKVYDTCDIALETLEDDLLRRLPLAASEETAKSALIEMTGSQDIAERFLTIMDRELVPEGTLLLKEGEKSGDVFIIDQGSLSVYIKGKDGKDIRVLKQKSGAIVGEIASYSGKGRTANVVADSQTVVYRFAENRIRGVQESEPVLAAIWHKGMASALAKKLQRTNQILGDQTL</sequence>
<feature type="transmembrane region" description="Helical" evidence="5">
    <location>
        <begin position="204"/>
        <end position="224"/>
    </location>
</feature>
<keyword evidence="9" id="KW-1185">Reference proteome</keyword>
<feature type="transmembrane region" description="Helical" evidence="5">
    <location>
        <begin position="75"/>
        <end position="94"/>
    </location>
</feature>
<dbReference type="Pfam" id="PF01740">
    <property type="entry name" value="STAS"/>
    <property type="match status" value="1"/>
</dbReference>
<dbReference type="SUPFAM" id="SSF52091">
    <property type="entry name" value="SpoIIaa-like"/>
    <property type="match status" value="1"/>
</dbReference>
<protein>
    <submittedName>
        <fullName evidence="8">DNA-binding transcriptional dual regulator Crp</fullName>
    </submittedName>
</protein>
<dbReference type="RefSeq" id="WP_085828619.1">
    <property type="nucleotide sequence ID" value="NZ_FWFJ01000064.1"/>
</dbReference>
<feature type="transmembrane region" description="Helical" evidence="5">
    <location>
        <begin position="140"/>
        <end position="161"/>
    </location>
</feature>
<dbReference type="SMART" id="SM00100">
    <property type="entry name" value="cNMP"/>
    <property type="match status" value="1"/>
</dbReference>
<gene>
    <name evidence="8" type="ORF">ROG8370_03716</name>
</gene>
<keyword evidence="3 5" id="KW-1133">Transmembrane helix</keyword>
<dbReference type="Gene3D" id="3.30.750.24">
    <property type="entry name" value="STAS domain"/>
    <property type="match status" value="1"/>
</dbReference>
<evidence type="ECO:0000256" key="3">
    <source>
        <dbReference type="ARBA" id="ARBA00022989"/>
    </source>
</evidence>
<dbReference type="EMBL" id="FWFJ01000064">
    <property type="protein sequence ID" value="SLN74925.1"/>
    <property type="molecule type" value="Genomic_DNA"/>
</dbReference>
<evidence type="ECO:0000313" key="8">
    <source>
        <dbReference type="EMBL" id="SLN74925.1"/>
    </source>
</evidence>
<dbReference type="InterPro" id="IPR011547">
    <property type="entry name" value="SLC26A/SulP_dom"/>
</dbReference>
<dbReference type="Proteomes" id="UP000194012">
    <property type="component" value="Unassembled WGS sequence"/>
</dbReference>
<evidence type="ECO:0000313" key="9">
    <source>
        <dbReference type="Proteomes" id="UP000194012"/>
    </source>
</evidence>
<feature type="transmembrane region" description="Helical" evidence="5">
    <location>
        <begin position="17"/>
        <end position="38"/>
    </location>
</feature>
<feature type="transmembrane region" description="Helical" evidence="5">
    <location>
        <begin position="395"/>
        <end position="426"/>
    </location>
</feature>
<dbReference type="InterPro" id="IPR052706">
    <property type="entry name" value="Membrane-Transporter-like"/>
</dbReference>
<comment type="subcellular location">
    <subcellularLocation>
        <location evidence="1">Membrane</location>
        <topology evidence="1">Multi-pass membrane protein</topology>
    </subcellularLocation>
</comment>
<dbReference type="CDD" id="cd00038">
    <property type="entry name" value="CAP_ED"/>
    <property type="match status" value="1"/>
</dbReference>
<dbReference type="InterPro" id="IPR000595">
    <property type="entry name" value="cNMP-bd_dom"/>
</dbReference>
<evidence type="ECO:0000256" key="2">
    <source>
        <dbReference type="ARBA" id="ARBA00022692"/>
    </source>
</evidence>
<feature type="transmembrane region" description="Helical" evidence="5">
    <location>
        <begin position="268"/>
        <end position="291"/>
    </location>
</feature>
<organism evidence="8 9">
    <name type="scientific">Roseovarius gaetbuli</name>
    <dbReference type="NCBI Taxonomy" id="1356575"/>
    <lineage>
        <taxon>Bacteria</taxon>
        <taxon>Pseudomonadati</taxon>
        <taxon>Pseudomonadota</taxon>
        <taxon>Alphaproteobacteria</taxon>
        <taxon>Rhodobacterales</taxon>
        <taxon>Roseobacteraceae</taxon>
        <taxon>Roseovarius</taxon>
    </lineage>
</organism>
<dbReference type="PROSITE" id="PS50042">
    <property type="entry name" value="CNMP_BINDING_3"/>
    <property type="match status" value="1"/>
</dbReference>
<dbReference type="Pfam" id="PF00027">
    <property type="entry name" value="cNMP_binding"/>
    <property type="match status" value="1"/>
</dbReference>
<dbReference type="Pfam" id="PF00916">
    <property type="entry name" value="Sulfate_transp"/>
    <property type="match status" value="1"/>
</dbReference>
<reference evidence="9" key="1">
    <citation type="submission" date="2017-03" db="EMBL/GenBank/DDBJ databases">
        <authorList>
            <person name="Rodrigo-Torres L."/>
            <person name="Arahal R.D."/>
            <person name="Lucena T."/>
        </authorList>
    </citation>
    <scope>NUCLEOTIDE SEQUENCE [LARGE SCALE GENOMIC DNA]</scope>
    <source>
        <strain evidence="9">CECT 8370</strain>
    </source>
</reference>
<evidence type="ECO:0000256" key="1">
    <source>
        <dbReference type="ARBA" id="ARBA00004141"/>
    </source>
</evidence>
<evidence type="ECO:0000259" key="7">
    <source>
        <dbReference type="PROSITE" id="PS50801"/>
    </source>
</evidence>
<feature type="domain" description="Cyclic nucleotide-binding" evidence="6">
    <location>
        <begin position="589"/>
        <end position="692"/>
    </location>
</feature>
<dbReference type="InterPro" id="IPR014710">
    <property type="entry name" value="RmlC-like_jellyroll"/>
</dbReference>
<dbReference type="AlphaFoldDB" id="A0A1X7ABF9"/>
<evidence type="ECO:0000259" key="6">
    <source>
        <dbReference type="PROSITE" id="PS50042"/>
    </source>
</evidence>
<dbReference type="SUPFAM" id="SSF51206">
    <property type="entry name" value="cAMP-binding domain-like"/>
    <property type="match status" value="1"/>
</dbReference>
<dbReference type="Gene3D" id="2.60.120.10">
    <property type="entry name" value="Jelly Rolls"/>
    <property type="match status" value="1"/>
</dbReference>
<evidence type="ECO:0000256" key="5">
    <source>
        <dbReference type="SAM" id="Phobius"/>
    </source>
</evidence>
<dbReference type="InterPro" id="IPR036513">
    <property type="entry name" value="STAS_dom_sf"/>
</dbReference>
<dbReference type="PANTHER" id="PTHR43310">
    <property type="entry name" value="SULFATE TRANSPORTER YBAR-RELATED"/>
    <property type="match status" value="1"/>
</dbReference>
<feature type="domain" description="STAS" evidence="7">
    <location>
        <begin position="464"/>
        <end position="568"/>
    </location>
</feature>
<keyword evidence="8" id="KW-0238">DNA-binding</keyword>
<feature type="transmembrane region" description="Helical" evidence="5">
    <location>
        <begin position="338"/>
        <end position="358"/>
    </location>
</feature>
<dbReference type="OrthoDB" id="9771198at2"/>
<accession>A0A1X7ABF9</accession>
<keyword evidence="2 5" id="KW-0812">Transmembrane</keyword>
<dbReference type="InterPro" id="IPR002645">
    <property type="entry name" value="STAS_dom"/>
</dbReference>
<dbReference type="PROSITE" id="PS50801">
    <property type="entry name" value="STAS"/>
    <property type="match status" value="1"/>
</dbReference>
<feature type="transmembrane region" description="Helical" evidence="5">
    <location>
        <begin position="364"/>
        <end position="383"/>
    </location>
</feature>
<dbReference type="GO" id="GO:0016020">
    <property type="term" value="C:membrane"/>
    <property type="evidence" value="ECO:0007669"/>
    <property type="project" value="UniProtKB-SubCell"/>
</dbReference>